<gene>
    <name evidence="1" type="ORF">NIES37_56150</name>
</gene>
<evidence type="ECO:0000313" key="2">
    <source>
        <dbReference type="Proteomes" id="UP000218785"/>
    </source>
</evidence>
<proteinExistence type="predicted"/>
<dbReference type="RefSeq" id="WP_199347298.1">
    <property type="nucleotide sequence ID" value="NZ_CAWNJS010000001.1"/>
</dbReference>
<name>A0A1Z4N7G8_9CYAN</name>
<organism evidence="1 2">
    <name type="scientific">Tolypothrix tenuis PCC 7101</name>
    <dbReference type="NCBI Taxonomy" id="231146"/>
    <lineage>
        <taxon>Bacteria</taxon>
        <taxon>Bacillati</taxon>
        <taxon>Cyanobacteriota</taxon>
        <taxon>Cyanophyceae</taxon>
        <taxon>Nostocales</taxon>
        <taxon>Tolypothrichaceae</taxon>
        <taxon>Tolypothrix</taxon>
    </lineage>
</organism>
<sequence length="293" mass="33964">MKTHSKKIKVIKTLGKKEISQNHLVKHISKVLIIAYKEFTQDLETLLTTEGFTCEVLRQERKPEYQNYSRSYLCLLNHRTAWERAMQETQPTMIIEADFVPVVNFGKLPLPFNPHQNNVGISWLYTCAPQIYYVSPDGYAEGFSTSAVAYIVNSESARYLLELAEEIRTNVGETNYSSWDSTIDSFLRGKGLKNYIPWRNYGEHGGLPNLEHYKNNLSKTHRADVLYGKLAFMPLYAVKDSKLNLFRVRFWARLKGIARLGTGRFLRVKVIQGSNFPLRLLRFAILRQLSWNF</sequence>
<protein>
    <recommendedName>
        <fullName evidence="3">LPS biosynthesis glycosyltransferase</fullName>
    </recommendedName>
</protein>
<dbReference type="KEGG" id="ttq:NIES37_56150"/>
<evidence type="ECO:0008006" key="3">
    <source>
        <dbReference type="Google" id="ProtNLM"/>
    </source>
</evidence>
<dbReference type="Proteomes" id="UP000218785">
    <property type="component" value="Chromosome"/>
</dbReference>
<dbReference type="AlphaFoldDB" id="A0A1Z4N7G8"/>
<evidence type="ECO:0000313" key="1">
    <source>
        <dbReference type="EMBL" id="BAZ01612.1"/>
    </source>
</evidence>
<dbReference type="EMBL" id="AP018248">
    <property type="protein sequence ID" value="BAZ01612.1"/>
    <property type="molecule type" value="Genomic_DNA"/>
</dbReference>
<reference evidence="1 2" key="1">
    <citation type="submission" date="2017-06" db="EMBL/GenBank/DDBJ databases">
        <title>Genome sequencing of cyanobaciteial culture collection at National Institute for Environmental Studies (NIES).</title>
        <authorList>
            <person name="Hirose Y."/>
            <person name="Shimura Y."/>
            <person name="Fujisawa T."/>
            <person name="Nakamura Y."/>
            <person name="Kawachi M."/>
        </authorList>
    </citation>
    <scope>NUCLEOTIDE SEQUENCE [LARGE SCALE GENOMIC DNA]</scope>
    <source>
        <strain evidence="1 2">NIES-37</strain>
    </source>
</reference>
<keyword evidence="2" id="KW-1185">Reference proteome</keyword>
<accession>A0A1Z4N7G8</accession>